<accession>A0A917PHY9</accession>
<evidence type="ECO:0000313" key="3">
    <source>
        <dbReference type="Proteomes" id="UP000635983"/>
    </source>
</evidence>
<comment type="caution">
    <text evidence="2">The sequence shown here is derived from an EMBL/GenBank/DDBJ whole genome shotgun (WGS) entry which is preliminary data.</text>
</comment>
<reference evidence="2" key="1">
    <citation type="journal article" date="2014" name="Int. J. Syst. Evol. Microbiol.">
        <title>Complete genome sequence of Corynebacterium casei LMG S-19264T (=DSM 44701T), isolated from a smear-ripened cheese.</title>
        <authorList>
            <consortium name="US DOE Joint Genome Institute (JGI-PGF)"/>
            <person name="Walter F."/>
            <person name="Albersmeier A."/>
            <person name="Kalinowski J."/>
            <person name="Ruckert C."/>
        </authorList>
    </citation>
    <scope>NUCLEOTIDE SEQUENCE</scope>
    <source>
        <strain evidence="2">JCM 30078</strain>
    </source>
</reference>
<gene>
    <name evidence="2" type="ORF">GCM10009304_00760</name>
</gene>
<keyword evidence="3" id="KW-1185">Reference proteome</keyword>
<dbReference type="AlphaFoldDB" id="A0A917PHY9"/>
<reference evidence="2" key="2">
    <citation type="submission" date="2020-09" db="EMBL/GenBank/DDBJ databases">
        <authorList>
            <person name="Sun Q."/>
            <person name="Ohkuma M."/>
        </authorList>
    </citation>
    <scope>NUCLEOTIDE SEQUENCE</scope>
    <source>
        <strain evidence="2">JCM 30078</strain>
    </source>
</reference>
<feature type="transmembrane region" description="Helical" evidence="1">
    <location>
        <begin position="132"/>
        <end position="153"/>
    </location>
</feature>
<keyword evidence="1" id="KW-0472">Membrane</keyword>
<keyword evidence="1" id="KW-1133">Transmembrane helix</keyword>
<keyword evidence="1" id="KW-0812">Transmembrane</keyword>
<evidence type="ECO:0008006" key="4">
    <source>
        <dbReference type="Google" id="ProtNLM"/>
    </source>
</evidence>
<dbReference type="EMBL" id="BMPO01000001">
    <property type="protein sequence ID" value="GGJ78688.1"/>
    <property type="molecule type" value="Genomic_DNA"/>
</dbReference>
<evidence type="ECO:0000256" key="1">
    <source>
        <dbReference type="SAM" id="Phobius"/>
    </source>
</evidence>
<dbReference type="Proteomes" id="UP000635983">
    <property type="component" value="Unassembled WGS sequence"/>
</dbReference>
<dbReference type="InterPro" id="IPR018723">
    <property type="entry name" value="DUF2254_membrane"/>
</dbReference>
<sequence length="412" mass="45153">MFRLKVWLARLRKQLWFRPTLWSLLATAAALLGTLANSYLPESSVPSIERDTLQNLLTIIASSMLTVTTFSLSILVGAFSSASSSATPRATRLMVEDDSAQSAIASFIAAFIYSIISLLALGIGYYGPSGRFVLLIGTVLVTAWVIVALLRWLQTLASLGRMGDTITRVERVAARSLESHRRQPYLNAECGPREVHGWPVHASSSGYLAFIDVNSLQSLAQRLDLKCHVRVRPGGWIDPSVPIAILDRECSDTTERDRILDAFHIATERSFEQDPRFGLLVLSEIGQRGLSSAVNDSGTPIAVLSSLTRVFIDAARIERSPAECTRVTVVPLDEQDLMEDAFGALERDGAASLELNVRLQKMLHAIARNGSEPTSKAAQGLAQRACRRATARLPSEDSERLTQVYVDTWGTE</sequence>
<dbReference type="Pfam" id="PF10011">
    <property type="entry name" value="DUF2254"/>
    <property type="match status" value="1"/>
</dbReference>
<proteinExistence type="predicted"/>
<name>A0A917PHY9_9PSED</name>
<feature type="transmembrane region" description="Helical" evidence="1">
    <location>
        <begin position="60"/>
        <end position="82"/>
    </location>
</feature>
<dbReference type="RefSeq" id="WP_188981168.1">
    <property type="nucleotide sequence ID" value="NZ_BMPO01000001.1"/>
</dbReference>
<evidence type="ECO:0000313" key="2">
    <source>
        <dbReference type="EMBL" id="GGJ78688.1"/>
    </source>
</evidence>
<feature type="transmembrane region" description="Helical" evidence="1">
    <location>
        <begin position="103"/>
        <end position="126"/>
    </location>
</feature>
<organism evidence="2 3">
    <name type="scientific">Pseudomonas matsuisoli</name>
    <dbReference type="NCBI Taxonomy" id="1515666"/>
    <lineage>
        <taxon>Bacteria</taxon>
        <taxon>Pseudomonadati</taxon>
        <taxon>Pseudomonadota</taxon>
        <taxon>Gammaproteobacteria</taxon>
        <taxon>Pseudomonadales</taxon>
        <taxon>Pseudomonadaceae</taxon>
        <taxon>Pseudomonas</taxon>
    </lineage>
</organism>
<protein>
    <recommendedName>
        <fullName evidence="4">DUF2254 domain-containing protein</fullName>
    </recommendedName>
</protein>